<accession>A0ABS3YPK9</accession>
<dbReference type="Pfam" id="PF14905">
    <property type="entry name" value="OMP_b-brl_3"/>
    <property type="match status" value="1"/>
</dbReference>
<dbReference type="Proteomes" id="UP000677244">
    <property type="component" value="Unassembled WGS sequence"/>
</dbReference>
<evidence type="ECO:0000256" key="1">
    <source>
        <dbReference type="SAM" id="MobiDB-lite"/>
    </source>
</evidence>
<reference evidence="4 5" key="1">
    <citation type="submission" date="2021-03" db="EMBL/GenBank/DDBJ databases">
        <title>Assistant Professor.</title>
        <authorList>
            <person name="Huq M.A."/>
        </authorList>
    </citation>
    <scope>NUCLEOTIDE SEQUENCE [LARGE SCALE GENOMIC DNA]</scope>
    <source>
        <strain evidence="4 5">MAH-29</strain>
    </source>
</reference>
<evidence type="ECO:0000259" key="3">
    <source>
        <dbReference type="Pfam" id="PF14905"/>
    </source>
</evidence>
<proteinExistence type="predicted"/>
<organism evidence="4 5">
    <name type="scientific">Niastella soli</name>
    <dbReference type="NCBI Taxonomy" id="2821487"/>
    <lineage>
        <taxon>Bacteria</taxon>
        <taxon>Pseudomonadati</taxon>
        <taxon>Bacteroidota</taxon>
        <taxon>Chitinophagia</taxon>
        <taxon>Chitinophagales</taxon>
        <taxon>Chitinophagaceae</taxon>
        <taxon>Niastella</taxon>
    </lineage>
</organism>
<keyword evidence="5" id="KW-1185">Reference proteome</keyword>
<dbReference type="Gene3D" id="2.170.130.10">
    <property type="entry name" value="TonB-dependent receptor, plug domain"/>
    <property type="match status" value="1"/>
</dbReference>
<dbReference type="SUPFAM" id="SSF56935">
    <property type="entry name" value="Porins"/>
    <property type="match status" value="1"/>
</dbReference>
<evidence type="ECO:0000256" key="2">
    <source>
        <dbReference type="SAM" id="SignalP"/>
    </source>
</evidence>
<dbReference type="InterPro" id="IPR008969">
    <property type="entry name" value="CarboxyPept-like_regulatory"/>
</dbReference>
<feature type="region of interest" description="Disordered" evidence="1">
    <location>
        <begin position="295"/>
        <end position="330"/>
    </location>
</feature>
<dbReference type="InterPro" id="IPR041700">
    <property type="entry name" value="OMP_b-brl_3"/>
</dbReference>
<feature type="chain" id="PRO_5046976214" evidence="2">
    <location>
        <begin position="21"/>
        <end position="1006"/>
    </location>
</feature>
<keyword evidence="4" id="KW-0675">Receptor</keyword>
<feature type="region of interest" description="Disordered" evidence="1">
    <location>
        <begin position="983"/>
        <end position="1006"/>
    </location>
</feature>
<dbReference type="RefSeq" id="WP_209137883.1">
    <property type="nucleotide sequence ID" value="NZ_JAGHKO010000001.1"/>
</dbReference>
<dbReference type="InterPro" id="IPR037066">
    <property type="entry name" value="Plug_dom_sf"/>
</dbReference>
<keyword evidence="2" id="KW-0732">Signal</keyword>
<feature type="signal peptide" evidence="2">
    <location>
        <begin position="1"/>
        <end position="20"/>
    </location>
</feature>
<feature type="domain" description="Outer membrane protein beta-barrel" evidence="3">
    <location>
        <begin position="483"/>
        <end position="960"/>
    </location>
</feature>
<gene>
    <name evidence="4" type="ORF">J7I42_06110</name>
</gene>
<dbReference type="SUPFAM" id="SSF49464">
    <property type="entry name" value="Carboxypeptidase regulatory domain-like"/>
    <property type="match status" value="1"/>
</dbReference>
<evidence type="ECO:0000313" key="5">
    <source>
        <dbReference type="Proteomes" id="UP000677244"/>
    </source>
</evidence>
<sequence>MKKLFTLFFLMIVLTATGYAQTVSGTIQGKLYDSLFVDNLVDATVTVLHATDTSVISYTLADAKGEFKIKNIAAGSYRLMISYQGYTPKYIKFTIKADSSNIQLGTVYMSKKDNMLQEVIVEAPPISVKKDTVEFRADAFKTKPNSTAEDLLKKLPGVQVDKDGNVKAQGEDVQKVYVDGKEFFGTDPKMATKNITADMIESVQVFDDMSDQAKFTRIDDGSRSKTINIKLKKDKRKGYFGRFAAGIGDNDRYTVSGMFNRFDNDRRISVLGGSNNLNKSSFSFNDIVSTMGGFGSRGGGGGGGGGRSGGSGGSGGFSGGSGGSGRGNGGGGGNVSFSNFGSSNTGITKATNVGINYTDKWGSKIDVTGSYFFSNSENRKEQESLTQRTVEDSISLQTENMNSNNRNQNHRFNLRFEYYIDSMNSLLYTPNLVIQHSETNSYDTLFTRSHSAKYPEFLANQGQNINNNTRDGVNLNNNLLYRRKFHKLGRTLTIGLNNSINNSDGNGLTFAPLRTYDFLENLTGVINQDFRSTQKTKSMNNVLSASYTEPIGLNKILEFNYAYTNRHSTSDRDAYFYDSVSLKYDSVYKSQTNYLENDFIAQRAGVNFRVQNKTYSWQIGGAVEHSELNNFNSRALYGDTTIKQSYTNLFPTANFTYQPSRSKTLRFFYRGRTNQPSVSQLQEVPDASNVLAVSNGNPSLKQEFAHNLNINYNTFNAETFKYLSININVSNTHNKIVNSVDTLVTEIRDKYKLDANTIPHGATYTIPINVNGAYTASSFVTYGIPLQGKLKGSSLNFNNSITYNRDINTLYQKNNVTNTFIVTQSAGINVNVKDALIVGLNGSVAYNKASYSQQSILNNEYYTQTYSADVSYQFLKRFVLSTDFDYYVNTGRASGFNQSIPLWNGSLAYQLFKKKNGELKFSVNDIMNQNQSISRTISDGTITDTRANVLRRYFLLTFTYNLNRAGAQQQRRGAPGMPRNIERQMERQINGGGATGVPAPAQDRNQ</sequence>
<comment type="caution">
    <text evidence="4">The sequence shown here is derived from an EMBL/GenBank/DDBJ whole genome shotgun (WGS) entry which is preliminary data.</text>
</comment>
<protein>
    <submittedName>
        <fullName evidence="4">TonB-dependent receptor family protein</fullName>
    </submittedName>
</protein>
<evidence type="ECO:0000313" key="4">
    <source>
        <dbReference type="EMBL" id="MBO9199829.1"/>
    </source>
</evidence>
<name>A0ABS3YPK9_9BACT</name>
<dbReference type="Pfam" id="PF13715">
    <property type="entry name" value="CarbopepD_reg_2"/>
    <property type="match status" value="1"/>
</dbReference>
<dbReference type="EMBL" id="JAGHKO010000001">
    <property type="protein sequence ID" value="MBO9199829.1"/>
    <property type="molecule type" value="Genomic_DNA"/>
</dbReference>
<dbReference type="Gene3D" id="2.60.40.1120">
    <property type="entry name" value="Carboxypeptidase-like, regulatory domain"/>
    <property type="match status" value="1"/>
</dbReference>